<protein>
    <submittedName>
        <fullName evidence="8">Pappalysin-1</fullName>
    </submittedName>
</protein>
<dbReference type="Gene3D" id="2.60.120.200">
    <property type="match status" value="1"/>
</dbReference>
<proteinExistence type="predicted"/>
<dbReference type="GO" id="GO:0007166">
    <property type="term" value="P:cell surface receptor signaling pathway"/>
    <property type="evidence" value="ECO:0007669"/>
    <property type="project" value="TreeGrafter"/>
</dbReference>
<dbReference type="PANTHER" id="PTHR46130">
    <property type="entry name" value="LAMGL DOMAIN-CONTAINING PROTEIN"/>
    <property type="match status" value="1"/>
</dbReference>
<dbReference type="InterPro" id="IPR013320">
    <property type="entry name" value="ConA-like_dom_sf"/>
</dbReference>
<dbReference type="SUPFAM" id="SSF57535">
    <property type="entry name" value="Complement control module/SCR domain"/>
    <property type="match status" value="4"/>
</dbReference>
<dbReference type="SMART" id="SM00032">
    <property type="entry name" value="CCP"/>
    <property type="match status" value="4"/>
</dbReference>
<dbReference type="CDD" id="cd00033">
    <property type="entry name" value="CCP"/>
    <property type="match status" value="2"/>
</dbReference>
<evidence type="ECO:0000256" key="6">
    <source>
        <dbReference type="SAM" id="Phobius"/>
    </source>
</evidence>
<dbReference type="Pfam" id="PF00084">
    <property type="entry name" value="Sushi"/>
    <property type="match status" value="1"/>
</dbReference>
<keyword evidence="5" id="KW-0768">Sushi</keyword>
<reference evidence="8 9" key="1">
    <citation type="submission" date="2015-01" db="EMBL/GenBank/DDBJ databases">
        <title>Evolution of Trichinella species and genotypes.</title>
        <authorList>
            <person name="Korhonen P.K."/>
            <person name="Edoardo P."/>
            <person name="Giuseppe L.R."/>
            <person name="Gasser R.B."/>
        </authorList>
    </citation>
    <scope>NUCLEOTIDE SEQUENCE [LARGE SCALE GENOMIC DNA]</scope>
    <source>
        <strain evidence="8">ISS13</strain>
    </source>
</reference>
<dbReference type="Gene3D" id="2.10.70.10">
    <property type="entry name" value="Complement Module, domain 1"/>
    <property type="match status" value="3"/>
</dbReference>
<keyword evidence="1" id="KW-0732">Signal</keyword>
<dbReference type="SUPFAM" id="SSF55486">
    <property type="entry name" value="Metalloproteases ('zincins'), catalytic domain"/>
    <property type="match status" value="1"/>
</dbReference>
<name>A0A0V1EAY4_TRIPS</name>
<keyword evidence="6" id="KW-0472">Membrane</keyword>
<comment type="caution">
    <text evidence="8">The sequence shown here is derived from an EMBL/GenBank/DDBJ whole genome shotgun (WGS) entry which is preliminary data.</text>
</comment>
<dbReference type="PROSITE" id="PS50923">
    <property type="entry name" value="SUSHI"/>
    <property type="match status" value="1"/>
</dbReference>
<dbReference type="Pfam" id="PF25900">
    <property type="entry name" value="PAPPA"/>
    <property type="match status" value="1"/>
</dbReference>
<sequence length="2028" mass="227793">MLLYYNNISNKPQHSTTIHFSKKCKREAKSPQLSSVSQATDVGLAGLQEPFLSHNVRPTQSSLPPFLYFTKLCFAYLRAANICRACMLFQLCSRFVVDILHRMVPLQCKCVEHKLLVLDIGGRVCGMRRRLFKRHNFSSRVLVSRNYKKQSRRRVCRFLVFSSALASTYSSYSAAVAAITSSLSSSSSSSSSSTSSFAYSSFVFCISAMHRWLLLFLLLFILCLTNAIDDTTLTNCGVGIGTRLDHRYHQNVRHPRSVSNGGYSTTTTTTTTAKAIYFDGQERTVRLQDVSHLPRDQFTLTVWIRPEGGQADPAIIAELADGCSGDDDDDDGPPFVWQLGIATKTASRERGAHFFFQMRNEMSSTATVLWSHYPYKAERWVHLAVTYDGIMLRFFVGGALVATTDKQIGPLFSNIKSACKHLLLGGPMPGRFDEGNTMNFRGTVDELQLWSTFQEYDFIRKMATGRNVQETDNNNNHNNNNNPQHPTTTPVLIINAQLMAKWKPAGDFAPKFVPSDLDVFFNTYQLLVHACGQTVCDHPDVVRSYSANWELRQSKVVRYKVINIVDNSTGKGIVSDRKIELQHGSLSSAFAKYNITWQMEVVKIANANLRKKKIIFGCDSSKIGNKQCDLECRHPITGNDGGDCDELMLVRCQRRMLGNGRCDTECNFPEYSWDQGECCNKTLTDVTTNCIDPQSPFRPYIGIEEYKRMLNVSNEDALTISFVEWSNGDLIGLSTFPWEKHVFSIYGGIVVQPKRFGSDGHRNNLIHEFGHALGLWHVHHGISEMTCDDPCRETKPSLYTGDLCEDTNPTPKNVECKDPEYASFGRQSVVTELSGCESGSQMYLNTPYDNYMSYSDGECATHFTPQQVARMHCYLDLKYSSWMASNDSLREYVPTAPRILRKTETSLTFAWLPPLNWHQCKPAVERCQHCECDTDGRFIQYASRVVANYTTRTTSYWSPDQALGPPDAEPCEASTKSWLPDAQNCDNNNACSLVLGFEVAVVPAHLKLWISWNAADGLKHFILHFDDSSMIALPPATAFCDMPYTLSLDTDKRLKKIELTTSSPFVSIDAVQVVSNQNHELCSKCSHIDYNIVREPPFPKPPLVRSTADTFFTDRDLKQDQVYIYRIGARRTDSKGAVYFSPPLIYSHSWSFCGDGSVDESTEDCDDGNMYDEDGCSSDCKIEDRFIFCYSLDGVQHALAINGSPIMMSDMPDISYGSEYSDQWAARAFSNVEPIDLRCNTSMILGPPRNLVCQVNSLPGLSWQPCLPSVVKNVWIEVEFEQPVVATAVFVHLASDGYAGVDSEYRFLRLELVSVDNKYYELQNSKLVTVSCARSPLEYAVWHDLTKPFFYSRAVRIHLSSERISIAAVRLRSKRNFDPVVLELCSKSDMLYSVFANQCVSSQCSVVLCKSVIVNHADVHCTGHSNGDSCIVTCMKGYHLVKHERAQTLASFQRSAKIICLNGQWSVGNLKCEPVDCGWPKIFRAEVLCPDGTRLGAKCSFHCLRPAIMQGTKREITCGERGAWSVPEAYCQLSCGPSLEGELNGRAVSKLCRINFLTLDLKSVGFPVGTKCRIVCKAGYHVEGHSINKRVFKRVCGPNGHWKGHRCVKIKCSEPAIVYRGLYNCTKGFEVGSQCSFYCPFSSQTRDSVCMMDGTWSVADPCILPKDVTCSIPIAPAHIVVGCPSKRLVGSTCQVACDAQGYDPVVEHVVNSDRNFKVHLLQKITKLTCSIKRKWEPEVESLICVKRCTQQKRKEKSVEEDFVGDGWCDFQNNRGYCGWDGGDCCASTAKGGKVKLMFPLLCTSHLCHCLDPYAIENRNKIIPRAFLAQGHHSGEALDDEEEEEEEEEVVVSLDKNNSTFLHVQSADLMILMNNDKNRTNPSWQSLGLGSRMKFAWETSGGGSSTAKLDHLSSVLVLFLQALRNVSSDPRDPFLLHNLATTNATIKQLKELDAMTRFLKRPTASTAQQLIWTTRWLRRRVLHPQLSNSILKALRKQHESLQTLYYYTLSVPLRTFNLKVIVNTVRQRH</sequence>
<evidence type="ECO:0000313" key="9">
    <source>
        <dbReference type="Proteomes" id="UP000054632"/>
    </source>
</evidence>
<dbReference type="GO" id="GO:0004222">
    <property type="term" value="F:metalloendopeptidase activity"/>
    <property type="evidence" value="ECO:0007669"/>
    <property type="project" value="TreeGrafter"/>
</dbReference>
<feature type="transmembrane region" description="Helical" evidence="6">
    <location>
        <begin position="199"/>
        <end position="224"/>
    </location>
</feature>
<evidence type="ECO:0000256" key="3">
    <source>
        <dbReference type="ARBA" id="ARBA00023157"/>
    </source>
</evidence>
<dbReference type="InterPro" id="IPR043543">
    <property type="entry name" value="PAPPA/PAPPA2"/>
</dbReference>
<evidence type="ECO:0000256" key="1">
    <source>
        <dbReference type="ARBA" id="ARBA00022729"/>
    </source>
</evidence>
<dbReference type="Gene3D" id="3.40.390.10">
    <property type="entry name" value="Collagenase (Catalytic Domain)"/>
    <property type="match status" value="1"/>
</dbReference>
<keyword evidence="3" id="KW-1015">Disulfide bond</keyword>
<dbReference type="InterPro" id="IPR006558">
    <property type="entry name" value="LamG-like"/>
</dbReference>
<dbReference type="SMART" id="SM00560">
    <property type="entry name" value="LamGL"/>
    <property type="match status" value="1"/>
</dbReference>
<dbReference type="PANTHER" id="PTHR46130:SF3">
    <property type="entry name" value="CHROMOSOME UNDETERMINED SCAFFOLD_33, WHOLE GENOME SHOTGUN SEQUENCE"/>
    <property type="match status" value="1"/>
</dbReference>
<keyword evidence="2" id="KW-0677">Repeat</keyword>
<dbReference type="SUPFAM" id="SSF49899">
    <property type="entry name" value="Concanavalin A-like lectins/glucanases"/>
    <property type="match status" value="1"/>
</dbReference>
<dbReference type="GO" id="GO:0005615">
    <property type="term" value="C:extracellular space"/>
    <property type="evidence" value="ECO:0007669"/>
    <property type="project" value="TreeGrafter"/>
</dbReference>
<evidence type="ECO:0000256" key="2">
    <source>
        <dbReference type="ARBA" id="ARBA00022737"/>
    </source>
</evidence>
<keyword evidence="4" id="KW-0325">Glycoprotein</keyword>
<dbReference type="InterPro" id="IPR058897">
    <property type="entry name" value="PAPPA_SD_C"/>
</dbReference>
<feature type="transmembrane region" description="Helical" evidence="6">
    <location>
        <begin position="380"/>
        <end position="402"/>
    </location>
</feature>
<keyword evidence="6" id="KW-1133">Transmembrane helix</keyword>
<dbReference type="GO" id="GO:0006508">
    <property type="term" value="P:proteolysis"/>
    <property type="evidence" value="ECO:0007669"/>
    <property type="project" value="TreeGrafter"/>
</dbReference>
<evidence type="ECO:0000259" key="7">
    <source>
        <dbReference type="PROSITE" id="PS50923"/>
    </source>
</evidence>
<gene>
    <name evidence="8" type="primary">NPDC1</name>
    <name evidence="8" type="ORF">T4A_7079</name>
</gene>
<evidence type="ECO:0000313" key="8">
    <source>
        <dbReference type="EMBL" id="KRY70792.1"/>
    </source>
</evidence>
<organism evidence="8 9">
    <name type="scientific">Trichinella pseudospiralis</name>
    <name type="common">Parasitic roundworm</name>
    <dbReference type="NCBI Taxonomy" id="6337"/>
    <lineage>
        <taxon>Eukaryota</taxon>
        <taxon>Metazoa</taxon>
        <taxon>Ecdysozoa</taxon>
        <taxon>Nematoda</taxon>
        <taxon>Enoplea</taxon>
        <taxon>Dorylaimia</taxon>
        <taxon>Trichinellida</taxon>
        <taxon>Trichinellidae</taxon>
        <taxon>Trichinella</taxon>
    </lineage>
</organism>
<feature type="transmembrane region" description="Helical" evidence="6">
    <location>
        <begin position="158"/>
        <end position="179"/>
    </location>
</feature>
<evidence type="ECO:0000256" key="4">
    <source>
        <dbReference type="ARBA" id="ARBA00023180"/>
    </source>
</evidence>
<dbReference type="SMART" id="SM00004">
    <property type="entry name" value="NL"/>
    <property type="match status" value="3"/>
</dbReference>
<dbReference type="InterPro" id="IPR035976">
    <property type="entry name" value="Sushi/SCR/CCP_sf"/>
</dbReference>
<feature type="domain" description="Sushi" evidence="7">
    <location>
        <begin position="1475"/>
        <end position="1533"/>
    </location>
</feature>
<evidence type="ECO:0000256" key="5">
    <source>
        <dbReference type="PROSITE-ProRule" id="PRU00302"/>
    </source>
</evidence>
<accession>A0A0V1EAY4</accession>
<dbReference type="EMBL" id="JYDR01000067">
    <property type="protein sequence ID" value="KRY70792.1"/>
    <property type="molecule type" value="Genomic_DNA"/>
</dbReference>
<keyword evidence="6" id="KW-0812">Transmembrane</keyword>
<dbReference type="InterPro" id="IPR011936">
    <property type="entry name" value="Myxo_disulph_rpt"/>
</dbReference>
<dbReference type="NCBIfam" id="TIGR02232">
    <property type="entry name" value="myxo_disulf_rpt"/>
    <property type="match status" value="1"/>
</dbReference>
<dbReference type="Pfam" id="PF13385">
    <property type="entry name" value="Laminin_G_3"/>
    <property type="match status" value="1"/>
</dbReference>
<dbReference type="InterPro" id="IPR000800">
    <property type="entry name" value="Notch_dom"/>
</dbReference>
<dbReference type="InterPro" id="IPR024079">
    <property type="entry name" value="MetalloPept_cat_dom_sf"/>
</dbReference>
<dbReference type="InterPro" id="IPR000436">
    <property type="entry name" value="Sushi_SCR_CCP_dom"/>
</dbReference>
<dbReference type="Proteomes" id="UP000054632">
    <property type="component" value="Unassembled WGS sequence"/>
</dbReference>
<comment type="caution">
    <text evidence="5">Lacks conserved residue(s) required for the propagation of feature annotation.</text>
</comment>